<reference evidence="12 13" key="1">
    <citation type="journal article" date="2018" name="Arch. Virol.">
        <title>Genomic characterization of the novel Ralstonia phage RPSC1.</title>
        <authorList>
            <person name="Liao M."/>
        </authorList>
    </citation>
    <scope>NUCLEOTIDE SEQUENCE [LARGE SCALE GENOMIC DNA]</scope>
</reference>
<dbReference type="Pfam" id="PF00476">
    <property type="entry name" value="DNA_pol_A"/>
    <property type="match status" value="1"/>
</dbReference>
<evidence type="ECO:0000256" key="3">
    <source>
        <dbReference type="ARBA" id="ARBA00015749"/>
    </source>
</evidence>
<keyword evidence="7" id="KW-0239">DNA-directed DNA polymerase</keyword>
<keyword evidence="13" id="KW-1185">Reference proteome</keyword>
<dbReference type="Gene3D" id="3.30.420.10">
    <property type="entry name" value="Ribonuclease H-like superfamily/Ribonuclease H"/>
    <property type="match status" value="1"/>
</dbReference>
<name>A0A2Z2U7X6_9CAUD</name>
<dbReference type="SUPFAM" id="SSF56672">
    <property type="entry name" value="DNA/RNA polymerases"/>
    <property type="match status" value="1"/>
</dbReference>
<evidence type="ECO:0000256" key="10">
    <source>
        <dbReference type="ARBA" id="ARBA00049244"/>
    </source>
</evidence>
<evidence type="ECO:0000259" key="11">
    <source>
        <dbReference type="SMART" id="SM00482"/>
    </source>
</evidence>
<sequence length="690" mass="77206">MIPQKKPIVRIFDLESDGLLPYSVIPGSDKTVITKVHCIVVHDVDAGWYRKYGPDQIAKALADLAEADVLIAHNGIKYDLPVLAKLHGFYFPENKVLDTLVLSRLVYQNIKDKDAALLRANILPGKLYGSHSLKAWGYRLGLMKGTFGEQENAWEVFTPEMLDYCELDVKVTRALWDKLLTNTHYFAPGGNIEAIRLEHRVAFLMAQQERNGYPFDERGAARLYAELSGRRQALMEATVAAFGTWVAPRKGTEIFRHPRTGAPLTKYPAVIYPKTGDLYLRDGKTKSKSDYYKGAPYTPIEHITFNPGSRPHIFKVLQERGWVPSEFTDTGLPKVDEDSLLDALKFLKPEDQEAVRLVAEYLVVTKRISQIAEGDNGWLKMVNKGHIHGSVNPNGANGGRATHAFPNIAQVPSKKALYGPECRAFFGVSAFSDAMKRAWPEAVQVGSDASGLELRMLAHFMAPYDAGAYIHDVLDGDVHWTNVRSLGWASCDRIKDHEDHDGYRDNAKTFIYAFLYGAGDEKIGQIVGKGADEGKKLKKNFMAATPAIKALRDAIKDKLVKSSEWVDGKQKTIWKQNWMRGLDGRKLHVRSPHSALNLLLQSAGALVCKLWIVTMDDMLQAQGLKHGWDGDYALMAWVHDEVQIACRTPEIAEIVAKASQAAIRQAGEFFKFRCRLDSDSNIGKNWLDCH</sequence>
<dbReference type="InterPro" id="IPR019760">
    <property type="entry name" value="DNA-dir_DNA_pol_A_CS"/>
</dbReference>
<dbReference type="GO" id="GO:0006302">
    <property type="term" value="P:double-strand break repair"/>
    <property type="evidence" value="ECO:0007669"/>
    <property type="project" value="TreeGrafter"/>
</dbReference>
<organism evidence="12 13">
    <name type="scientific">Ralstonia phage RPSC1</name>
    <dbReference type="NCBI Taxonomy" id="2041351"/>
    <lineage>
        <taxon>Viruses</taxon>
        <taxon>Duplodnaviria</taxon>
        <taxon>Heunggongvirae</taxon>
        <taxon>Uroviricota</taxon>
        <taxon>Caudoviricetes</taxon>
        <taxon>Autographivirales</taxon>
        <taxon>Autotranscriptaviridae</taxon>
        <taxon>Stompelvirus</taxon>
        <taxon>Stompelvirus RPSC1</taxon>
    </lineage>
</organism>
<evidence type="ECO:0000256" key="8">
    <source>
        <dbReference type="ARBA" id="ARBA00023109"/>
    </source>
</evidence>
<comment type="catalytic activity">
    <reaction evidence="10">
        <text>DNA(n) + a 2'-deoxyribonucleoside 5'-triphosphate = DNA(n+1) + diphosphate</text>
        <dbReference type="Rhea" id="RHEA:22508"/>
        <dbReference type="Rhea" id="RHEA-COMP:17339"/>
        <dbReference type="Rhea" id="RHEA-COMP:17340"/>
        <dbReference type="ChEBI" id="CHEBI:33019"/>
        <dbReference type="ChEBI" id="CHEBI:61560"/>
        <dbReference type="ChEBI" id="CHEBI:173112"/>
        <dbReference type="EC" id="2.7.7.7"/>
    </reaction>
</comment>
<dbReference type="PANTHER" id="PTHR10133">
    <property type="entry name" value="DNA POLYMERASE I"/>
    <property type="match status" value="1"/>
</dbReference>
<feature type="domain" description="DNA-directed DNA polymerase family A palm" evidence="11">
    <location>
        <begin position="419"/>
        <end position="650"/>
    </location>
</feature>
<dbReference type="InterPro" id="IPR043502">
    <property type="entry name" value="DNA/RNA_pol_sf"/>
</dbReference>
<dbReference type="GO" id="GO:0003887">
    <property type="term" value="F:DNA-directed DNA polymerase activity"/>
    <property type="evidence" value="ECO:0007669"/>
    <property type="project" value="UniProtKB-KW"/>
</dbReference>
<proteinExistence type="inferred from homology"/>
<evidence type="ECO:0000256" key="7">
    <source>
        <dbReference type="ARBA" id="ARBA00022932"/>
    </source>
</evidence>
<evidence type="ECO:0000256" key="9">
    <source>
        <dbReference type="ARBA" id="ARBA00023125"/>
    </source>
</evidence>
<evidence type="ECO:0000313" key="12">
    <source>
        <dbReference type="EMBL" id="ATN92964.1"/>
    </source>
</evidence>
<gene>
    <name evidence="12" type="ORF">RPSC1_33</name>
</gene>
<dbReference type="InterPro" id="IPR036397">
    <property type="entry name" value="RNaseH_sf"/>
</dbReference>
<dbReference type="PROSITE" id="PS00447">
    <property type="entry name" value="DNA_POLYMERASE_A"/>
    <property type="match status" value="1"/>
</dbReference>
<evidence type="ECO:0000256" key="4">
    <source>
        <dbReference type="ARBA" id="ARBA00022679"/>
    </source>
</evidence>
<dbReference type="EMBL" id="MF893341">
    <property type="protein sequence ID" value="ATN92964.1"/>
    <property type="molecule type" value="Genomic_DNA"/>
</dbReference>
<protein>
    <recommendedName>
        <fullName evidence="3">DNA polymerase</fullName>
        <ecNumber evidence="2">2.7.7.7</ecNumber>
    </recommendedName>
</protein>
<dbReference type="SUPFAM" id="SSF53098">
    <property type="entry name" value="Ribonuclease H-like"/>
    <property type="match status" value="1"/>
</dbReference>
<dbReference type="InterPro" id="IPR012337">
    <property type="entry name" value="RNaseH-like_sf"/>
</dbReference>
<evidence type="ECO:0000313" key="13">
    <source>
        <dbReference type="Proteomes" id="UP000258840"/>
    </source>
</evidence>
<dbReference type="PANTHER" id="PTHR10133:SF27">
    <property type="entry name" value="DNA POLYMERASE NU"/>
    <property type="match status" value="1"/>
</dbReference>
<dbReference type="Gene3D" id="1.20.1060.10">
    <property type="entry name" value="Taq DNA Polymerase, Chain T, domain 4"/>
    <property type="match status" value="1"/>
</dbReference>
<evidence type="ECO:0000256" key="1">
    <source>
        <dbReference type="ARBA" id="ARBA00007705"/>
    </source>
</evidence>
<dbReference type="Proteomes" id="UP000258840">
    <property type="component" value="Segment"/>
</dbReference>
<keyword evidence="5" id="KW-0548">Nucleotidyltransferase</keyword>
<evidence type="ECO:0000256" key="5">
    <source>
        <dbReference type="ARBA" id="ARBA00022695"/>
    </source>
</evidence>
<accession>A0A2Z2U7X6</accession>
<dbReference type="InterPro" id="IPR002298">
    <property type="entry name" value="DNA_polymerase_A"/>
</dbReference>
<evidence type="ECO:0000256" key="6">
    <source>
        <dbReference type="ARBA" id="ARBA00022705"/>
    </source>
</evidence>
<dbReference type="SMART" id="SM00482">
    <property type="entry name" value="POLAc"/>
    <property type="match status" value="1"/>
</dbReference>
<comment type="similarity">
    <text evidence="1">Belongs to the DNA polymerase type-A family.</text>
</comment>
<dbReference type="GO" id="GO:0003677">
    <property type="term" value="F:DNA binding"/>
    <property type="evidence" value="ECO:0007669"/>
    <property type="project" value="UniProtKB-KW"/>
</dbReference>
<dbReference type="InterPro" id="IPR001098">
    <property type="entry name" value="DNA-dir_DNA_pol_A_palm_dom"/>
</dbReference>
<keyword evidence="4" id="KW-0808">Transferase</keyword>
<dbReference type="EC" id="2.7.7.7" evidence="2"/>
<keyword evidence="8" id="KW-1194">Viral DNA replication</keyword>
<evidence type="ECO:0000256" key="2">
    <source>
        <dbReference type="ARBA" id="ARBA00012417"/>
    </source>
</evidence>
<keyword evidence="9" id="KW-0238">DNA-binding</keyword>
<dbReference type="Gene3D" id="3.30.70.370">
    <property type="match status" value="2"/>
</dbReference>
<dbReference type="GO" id="GO:0006261">
    <property type="term" value="P:DNA-templated DNA replication"/>
    <property type="evidence" value="ECO:0007669"/>
    <property type="project" value="InterPro"/>
</dbReference>
<dbReference type="GO" id="GO:0039693">
    <property type="term" value="P:viral DNA genome replication"/>
    <property type="evidence" value="ECO:0007669"/>
    <property type="project" value="UniProtKB-KW"/>
</dbReference>
<keyword evidence="6" id="KW-0235">DNA replication</keyword>